<evidence type="ECO:0000256" key="5">
    <source>
        <dbReference type="RuleBase" id="RU004168"/>
    </source>
</evidence>
<organism evidence="7 8">
    <name type="scientific">Roseivivax sediminis</name>
    <dbReference type="NCBI Taxonomy" id="936889"/>
    <lineage>
        <taxon>Bacteria</taxon>
        <taxon>Pseudomonadati</taxon>
        <taxon>Pseudomonadota</taxon>
        <taxon>Alphaproteobacteria</taxon>
        <taxon>Rhodobacterales</taxon>
        <taxon>Roseobacteraceae</taxon>
        <taxon>Roseivivax</taxon>
    </lineage>
</organism>
<dbReference type="InterPro" id="IPR036046">
    <property type="entry name" value="Acylphosphatase-like_dom_sf"/>
</dbReference>
<evidence type="ECO:0000259" key="6">
    <source>
        <dbReference type="PROSITE" id="PS51160"/>
    </source>
</evidence>
<accession>A0A1I1WLB6</accession>
<evidence type="ECO:0000256" key="1">
    <source>
        <dbReference type="ARBA" id="ARBA00005614"/>
    </source>
</evidence>
<dbReference type="EC" id="3.6.1.7" evidence="2 4"/>
<comment type="catalytic activity">
    <reaction evidence="3 4">
        <text>an acyl phosphate + H2O = a carboxylate + phosphate + H(+)</text>
        <dbReference type="Rhea" id="RHEA:14965"/>
        <dbReference type="ChEBI" id="CHEBI:15377"/>
        <dbReference type="ChEBI" id="CHEBI:15378"/>
        <dbReference type="ChEBI" id="CHEBI:29067"/>
        <dbReference type="ChEBI" id="CHEBI:43474"/>
        <dbReference type="ChEBI" id="CHEBI:59918"/>
        <dbReference type="EC" id="3.6.1.7"/>
    </reaction>
</comment>
<evidence type="ECO:0000256" key="3">
    <source>
        <dbReference type="ARBA" id="ARBA00047645"/>
    </source>
</evidence>
<name>A0A1I1WLB6_9RHOB</name>
<dbReference type="PROSITE" id="PS00151">
    <property type="entry name" value="ACYLPHOSPHATASE_2"/>
    <property type="match status" value="1"/>
</dbReference>
<dbReference type="Gene3D" id="3.30.70.100">
    <property type="match status" value="1"/>
</dbReference>
<dbReference type="PANTHER" id="PTHR47268">
    <property type="entry name" value="ACYLPHOSPHATASE"/>
    <property type="match status" value="1"/>
</dbReference>
<gene>
    <name evidence="7" type="ORF">SAMN04515678_104293</name>
</gene>
<dbReference type="Pfam" id="PF00708">
    <property type="entry name" value="Acylphosphatase"/>
    <property type="match status" value="1"/>
</dbReference>
<dbReference type="InterPro" id="IPR017968">
    <property type="entry name" value="Acylphosphatase_CS"/>
</dbReference>
<dbReference type="OrthoDB" id="5295388at2"/>
<comment type="similarity">
    <text evidence="1 5">Belongs to the acylphosphatase family.</text>
</comment>
<keyword evidence="8" id="KW-1185">Reference proteome</keyword>
<evidence type="ECO:0000256" key="2">
    <source>
        <dbReference type="ARBA" id="ARBA00012150"/>
    </source>
</evidence>
<dbReference type="PROSITE" id="PS51160">
    <property type="entry name" value="ACYLPHOSPHATASE_3"/>
    <property type="match status" value="1"/>
</dbReference>
<evidence type="ECO:0000313" key="7">
    <source>
        <dbReference type="EMBL" id="SFD93880.1"/>
    </source>
</evidence>
<dbReference type="EMBL" id="FOMS01000004">
    <property type="protein sequence ID" value="SFD93880.1"/>
    <property type="molecule type" value="Genomic_DNA"/>
</dbReference>
<protein>
    <recommendedName>
        <fullName evidence="2 4">acylphosphatase</fullName>
        <ecNumber evidence="2 4">3.6.1.7</ecNumber>
    </recommendedName>
</protein>
<feature type="active site" evidence="4">
    <location>
        <position position="20"/>
    </location>
</feature>
<feature type="active site" evidence="4">
    <location>
        <position position="38"/>
    </location>
</feature>
<dbReference type="PANTHER" id="PTHR47268:SF4">
    <property type="entry name" value="ACYLPHOSPHATASE"/>
    <property type="match status" value="1"/>
</dbReference>
<dbReference type="SUPFAM" id="SSF54975">
    <property type="entry name" value="Acylphosphatase/BLUF domain-like"/>
    <property type="match status" value="1"/>
</dbReference>
<keyword evidence="4" id="KW-0378">Hydrolase</keyword>
<sequence>MSENAMRVRVTGKVQGVGYRAYVGETAAPRHVRGWVKNAADGSVEAVLAGEALELEEVVGAMRQGPSSAEVEDVTTEPADLEEVRGCKGVQIAD</sequence>
<evidence type="ECO:0000256" key="4">
    <source>
        <dbReference type="PROSITE-ProRule" id="PRU00520"/>
    </source>
</evidence>
<feature type="domain" description="Acylphosphatase-like" evidence="6">
    <location>
        <begin position="5"/>
        <end position="94"/>
    </location>
</feature>
<dbReference type="Proteomes" id="UP000325289">
    <property type="component" value="Unassembled WGS sequence"/>
</dbReference>
<dbReference type="InterPro" id="IPR001792">
    <property type="entry name" value="Acylphosphatase-like_dom"/>
</dbReference>
<proteinExistence type="inferred from homology"/>
<dbReference type="RefSeq" id="WP_149755520.1">
    <property type="nucleotide sequence ID" value="NZ_FOMS01000004.1"/>
</dbReference>
<dbReference type="InterPro" id="IPR020456">
    <property type="entry name" value="Acylphosphatase"/>
</dbReference>
<dbReference type="GO" id="GO:0003998">
    <property type="term" value="F:acylphosphatase activity"/>
    <property type="evidence" value="ECO:0007669"/>
    <property type="project" value="UniProtKB-EC"/>
</dbReference>
<evidence type="ECO:0000313" key="8">
    <source>
        <dbReference type="Proteomes" id="UP000325289"/>
    </source>
</evidence>
<reference evidence="7 8" key="1">
    <citation type="submission" date="2016-10" db="EMBL/GenBank/DDBJ databases">
        <authorList>
            <person name="Varghese N."/>
            <person name="Submissions S."/>
        </authorList>
    </citation>
    <scope>NUCLEOTIDE SEQUENCE [LARGE SCALE GENOMIC DNA]</scope>
    <source>
        <strain evidence="8">YIM D21,KCTC 23444,ACCC 10710</strain>
    </source>
</reference>
<dbReference type="AlphaFoldDB" id="A0A1I1WLB6"/>